<dbReference type="GO" id="GO:0031177">
    <property type="term" value="F:phosphopantetheine binding"/>
    <property type="evidence" value="ECO:0007669"/>
    <property type="project" value="InterPro"/>
</dbReference>
<dbReference type="InterPro" id="IPR011032">
    <property type="entry name" value="GroES-like_sf"/>
</dbReference>
<evidence type="ECO:0000256" key="1">
    <source>
        <dbReference type="ARBA" id="ARBA00022450"/>
    </source>
</evidence>
<dbReference type="GO" id="GO:0004312">
    <property type="term" value="F:fatty acid synthase activity"/>
    <property type="evidence" value="ECO:0007669"/>
    <property type="project" value="TreeGrafter"/>
</dbReference>
<dbReference type="Gene3D" id="3.90.180.10">
    <property type="entry name" value="Medium-chain alcohol dehydrogenases, catalytic domain"/>
    <property type="match status" value="1"/>
</dbReference>
<dbReference type="GO" id="GO:0016491">
    <property type="term" value="F:oxidoreductase activity"/>
    <property type="evidence" value="ECO:0007669"/>
    <property type="project" value="InterPro"/>
</dbReference>
<evidence type="ECO:0000313" key="7">
    <source>
        <dbReference type="Proteomes" id="UP001271007"/>
    </source>
</evidence>
<dbReference type="GO" id="GO:0006633">
    <property type="term" value="P:fatty acid biosynthetic process"/>
    <property type="evidence" value="ECO:0007669"/>
    <property type="project" value="TreeGrafter"/>
</dbReference>
<dbReference type="PANTHER" id="PTHR43775">
    <property type="entry name" value="FATTY ACID SYNTHASE"/>
    <property type="match status" value="1"/>
</dbReference>
<keyword evidence="3" id="KW-0511">Multifunctional enzyme</keyword>
<dbReference type="CDD" id="cd05195">
    <property type="entry name" value="enoyl_red"/>
    <property type="match status" value="1"/>
</dbReference>
<name>A0AAJ0DR32_9PEZI</name>
<dbReference type="InterPro" id="IPR036736">
    <property type="entry name" value="ACP-like_sf"/>
</dbReference>
<evidence type="ECO:0000259" key="5">
    <source>
        <dbReference type="PROSITE" id="PS50075"/>
    </source>
</evidence>
<evidence type="ECO:0000256" key="2">
    <source>
        <dbReference type="ARBA" id="ARBA00022553"/>
    </source>
</evidence>
<dbReference type="Pfam" id="PF08659">
    <property type="entry name" value="KR"/>
    <property type="match status" value="1"/>
</dbReference>
<dbReference type="InterPro" id="IPR050091">
    <property type="entry name" value="PKS_NRPS_Biosynth_Enz"/>
</dbReference>
<sequence>MNDFTRQERDGSEPCERSFRDPKSEYQIVCERVGNLESLTFHEVHGAETSLQKNEVTIEIAAAGLNFKDIAISTGLIPGNERLLGFEGAGTITQSRSASYTIGQRVLFTRPGALSNRVAVDADLVHPIPYWMSFEQASTLGAVFPTALYSLFDLGQVRKGQRVLIHSAAGGLGIACIQLCQSIGAEVYATVGNQEKRKFLTNSFGIEPSRIFSSRSIAFAAELAKFTNNEGVDVIANSLTGDLLEGSWNCIRDGGTMIELGKRDINERNFLPMEPFSRMSWRGMHPPFTTSTKTTDASRLLKQTFELLAKGSIKPIAPMKVFPLTEVTAGFRYMRDGKHMVLPFIPPHDYANQTIRSDPRFEVFVFATTSRILSSVASKTVIRNVEAEGCKIHLVKGDVIVKEDVERAFKSADVPVGGVIQGAMAVRGKLYQALKAEDYHYAAACKIRGTWNLHSVALESNLGLDFFSLLSSTSGVAGQSGQANYVAANAFLDAFAIYRQRLGLRANSIALGPMWDVGYMSRNKGDLPQTNVSTFTTIGEALFHKIIEYSILQQTDPINPASSTHLITGMAIPLQESSTLRSDARFAALFGATAGDPAQGTKGASKELETFKLLSSSQAGEYEILAALVELVGRQLGTILQLNEPMEAAIAPSNYGMESLAAVELRNWVRMELQADVTILEILNASSLVALCEKVWGKLQR</sequence>
<keyword evidence="1" id="KW-0596">Phosphopantetheine</keyword>
<proteinExistence type="predicted"/>
<dbReference type="Gene3D" id="3.40.50.720">
    <property type="entry name" value="NAD(P)-binding Rossmann-like Domain"/>
    <property type="match status" value="1"/>
</dbReference>
<dbReference type="InterPro" id="IPR013154">
    <property type="entry name" value="ADH-like_N"/>
</dbReference>
<reference evidence="6" key="1">
    <citation type="submission" date="2023-04" db="EMBL/GenBank/DDBJ databases">
        <title>Black Yeasts Isolated from many extreme environments.</title>
        <authorList>
            <person name="Coleine C."/>
            <person name="Stajich J.E."/>
            <person name="Selbmann L."/>
        </authorList>
    </citation>
    <scope>NUCLEOTIDE SEQUENCE</scope>
    <source>
        <strain evidence="6">CCFEE 5312</strain>
    </source>
</reference>
<dbReference type="SUPFAM" id="SSF47336">
    <property type="entry name" value="ACP-like"/>
    <property type="match status" value="1"/>
</dbReference>
<dbReference type="SUPFAM" id="SSF51735">
    <property type="entry name" value="NAD(P)-binding Rossmann-fold domains"/>
    <property type="match status" value="2"/>
</dbReference>
<dbReference type="InterPro" id="IPR057326">
    <property type="entry name" value="KR_dom"/>
</dbReference>
<keyword evidence="7" id="KW-1185">Reference proteome</keyword>
<dbReference type="InterPro" id="IPR020806">
    <property type="entry name" value="PKS_PP-bd"/>
</dbReference>
<dbReference type="AlphaFoldDB" id="A0AAJ0DR32"/>
<dbReference type="PANTHER" id="PTHR43775:SF18">
    <property type="entry name" value="ENZYME, PUTATIVE (JCVI)-RELATED"/>
    <property type="match status" value="1"/>
</dbReference>
<dbReference type="SUPFAM" id="SSF50129">
    <property type="entry name" value="GroES-like"/>
    <property type="match status" value="1"/>
</dbReference>
<dbReference type="InterPro" id="IPR020843">
    <property type="entry name" value="ER"/>
</dbReference>
<evidence type="ECO:0000256" key="4">
    <source>
        <dbReference type="SAM" id="MobiDB-lite"/>
    </source>
</evidence>
<dbReference type="InterPro" id="IPR013149">
    <property type="entry name" value="ADH-like_C"/>
</dbReference>
<gene>
    <name evidence="6" type="ORF">LTR09_004125</name>
</gene>
<keyword evidence="2" id="KW-0597">Phosphoprotein</keyword>
<dbReference type="PROSITE" id="PS50075">
    <property type="entry name" value="CARRIER"/>
    <property type="match status" value="1"/>
</dbReference>
<dbReference type="InterPro" id="IPR009081">
    <property type="entry name" value="PP-bd_ACP"/>
</dbReference>
<feature type="region of interest" description="Disordered" evidence="4">
    <location>
        <begin position="1"/>
        <end position="20"/>
    </location>
</feature>
<dbReference type="GO" id="GO:0044550">
    <property type="term" value="P:secondary metabolite biosynthetic process"/>
    <property type="evidence" value="ECO:0007669"/>
    <property type="project" value="TreeGrafter"/>
</dbReference>
<protein>
    <recommendedName>
        <fullName evidence="5">Carrier domain-containing protein</fullName>
    </recommendedName>
</protein>
<accession>A0AAJ0DR32</accession>
<dbReference type="Pfam" id="PF00107">
    <property type="entry name" value="ADH_zinc_N"/>
    <property type="match status" value="1"/>
</dbReference>
<feature type="domain" description="Carrier" evidence="5">
    <location>
        <begin position="619"/>
        <end position="699"/>
    </location>
</feature>
<comment type="caution">
    <text evidence="6">The sequence shown here is derived from an EMBL/GenBank/DDBJ whole genome shotgun (WGS) entry which is preliminary data.</text>
</comment>
<dbReference type="Pfam" id="PF08240">
    <property type="entry name" value="ADH_N"/>
    <property type="match status" value="1"/>
</dbReference>
<dbReference type="SMART" id="SM00823">
    <property type="entry name" value="PKS_PP"/>
    <property type="match status" value="1"/>
</dbReference>
<dbReference type="Proteomes" id="UP001271007">
    <property type="component" value="Unassembled WGS sequence"/>
</dbReference>
<dbReference type="EMBL" id="JAWDJX010000010">
    <property type="protein sequence ID" value="KAK3054965.1"/>
    <property type="molecule type" value="Genomic_DNA"/>
</dbReference>
<dbReference type="SMART" id="SM00822">
    <property type="entry name" value="PKS_KR"/>
    <property type="match status" value="1"/>
</dbReference>
<evidence type="ECO:0000313" key="6">
    <source>
        <dbReference type="EMBL" id="KAK3054965.1"/>
    </source>
</evidence>
<organism evidence="6 7">
    <name type="scientific">Extremus antarcticus</name>
    <dbReference type="NCBI Taxonomy" id="702011"/>
    <lineage>
        <taxon>Eukaryota</taxon>
        <taxon>Fungi</taxon>
        <taxon>Dikarya</taxon>
        <taxon>Ascomycota</taxon>
        <taxon>Pezizomycotina</taxon>
        <taxon>Dothideomycetes</taxon>
        <taxon>Dothideomycetidae</taxon>
        <taxon>Mycosphaerellales</taxon>
        <taxon>Extremaceae</taxon>
        <taxon>Extremus</taxon>
    </lineage>
</organism>
<dbReference type="InterPro" id="IPR013968">
    <property type="entry name" value="PKS_KR"/>
</dbReference>
<dbReference type="SMART" id="SM00829">
    <property type="entry name" value="PKS_ER"/>
    <property type="match status" value="1"/>
</dbReference>
<dbReference type="InterPro" id="IPR036291">
    <property type="entry name" value="NAD(P)-bd_dom_sf"/>
</dbReference>
<evidence type="ECO:0000256" key="3">
    <source>
        <dbReference type="ARBA" id="ARBA00023268"/>
    </source>
</evidence>